<proteinExistence type="predicted"/>
<dbReference type="OrthoDB" id="1490014at2"/>
<protein>
    <recommendedName>
        <fullName evidence="3">Ig-like domain-containing protein</fullName>
    </recommendedName>
</protein>
<dbReference type="Gene3D" id="2.60.40.10">
    <property type="entry name" value="Immunoglobulins"/>
    <property type="match status" value="1"/>
</dbReference>
<evidence type="ECO:0008006" key="3">
    <source>
        <dbReference type="Google" id="ProtNLM"/>
    </source>
</evidence>
<name>A0A327NJ37_9BACT</name>
<dbReference type="InterPro" id="IPR013783">
    <property type="entry name" value="Ig-like_fold"/>
</dbReference>
<sequence length="144" mass="16135">MVEEYRNGQKIGLVRRDYQLFVVDCPPTSPPDPTITLNNQPTTSIQICEGKSVELKATSNSNWDYQWKKDGNSIPGATTSTLTATESGTYQLITSLKAQCSKSRRSGEVKVTVTKSRFKLKSTGPSKFVGHQVQYDWRPYRQVA</sequence>
<organism evidence="1 2">
    <name type="scientific">Spirosoma telluris</name>
    <dbReference type="NCBI Taxonomy" id="2183553"/>
    <lineage>
        <taxon>Bacteria</taxon>
        <taxon>Pseudomonadati</taxon>
        <taxon>Bacteroidota</taxon>
        <taxon>Cytophagia</taxon>
        <taxon>Cytophagales</taxon>
        <taxon>Cytophagaceae</taxon>
        <taxon>Spirosoma</taxon>
    </lineage>
</organism>
<reference evidence="1 2" key="1">
    <citation type="submission" date="2018-06" db="EMBL/GenBank/DDBJ databases">
        <title>Spirosoma sp. HMF3257 Genome sequencing and assembly.</title>
        <authorList>
            <person name="Kang H."/>
            <person name="Cha I."/>
            <person name="Kim H."/>
            <person name="Kang J."/>
            <person name="Joh K."/>
        </authorList>
    </citation>
    <scope>NUCLEOTIDE SEQUENCE [LARGE SCALE GENOMIC DNA]</scope>
    <source>
        <strain evidence="1 2">HMF3257</strain>
    </source>
</reference>
<keyword evidence="2" id="KW-1185">Reference proteome</keyword>
<dbReference type="Proteomes" id="UP000249016">
    <property type="component" value="Unassembled WGS sequence"/>
</dbReference>
<dbReference type="AlphaFoldDB" id="A0A327NJ37"/>
<dbReference type="InterPro" id="IPR036179">
    <property type="entry name" value="Ig-like_dom_sf"/>
</dbReference>
<evidence type="ECO:0000313" key="1">
    <source>
        <dbReference type="EMBL" id="RAI75167.1"/>
    </source>
</evidence>
<comment type="caution">
    <text evidence="1">The sequence shown here is derived from an EMBL/GenBank/DDBJ whole genome shotgun (WGS) entry which is preliminary data.</text>
</comment>
<dbReference type="EMBL" id="QLII01000001">
    <property type="protein sequence ID" value="RAI75167.1"/>
    <property type="molecule type" value="Genomic_DNA"/>
</dbReference>
<accession>A0A327NJ37</accession>
<dbReference type="RefSeq" id="WP_111343288.1">
    <property type="nucleotide sequence ID" value="NZ_QLII01000001.1"/>
</dbReference>
<evidence type="ECO:0000313" key="2">
    <source>
        <dbReference type="Proteomes" id="UP000249016"/>
    </source>
</evidence>
<dbReference type="SUPFAM" id="SSF48726">
    <property type="entry name" value="Immunoglobulin"/>
    <property type="match status" value="1"/>
</dbReference>
<gene>
    <name evidence="1" type="ORF">HMF3257_14935</name>
</gene>